<feature type="chain" id="PRO_5045337190" evidence="1">
    <location>
        <begin position="23"/>
        <end position="512"/>
    </location>
</feature>
<keyword evidence="1" id="KW-0732">Signal</keyword>
<dbReference type="PANTHER" id="PTHR46928">
    <property type="entry name" value="MESENCHYME-SPECIFIC CELL SURFACE GLYCOPROTEIN"/>
    <property type="match status" value="1"/>
</dbReference>
<evidence type="ECO:0000259" key="2">
    <source>
        <dbReference type="Pfam" id="PF22494"/>
    </source>
</evidence>
<evidence type="ECO:0000313" key="4">
    <source>
        <dbReference type="Proteomes" id="UP001595533"/>
    </source>
</evidence>
<feature type="domain" description="Choice-of-anchor I" evidence="2">
    <location>
        <begin position="30"/>
        <end position="501"/>
    </location>
</feature>
<reference evidence="4" key="1">
    <citation type="journal article" date="2019" name="Int. J. Syst. Evol. Microbiol.">
        <title>The Global Catalogue of Microorganisms (GCM) 10K type strain sequencing project: providing services to taxonomists for standard genome sequencing and annotation.</title>
        <authorList>
            <consortium name="The Broad Institute Genomics Platform"/>
            <consortium name="The Broad Institute Genome Sequencing Center for Infectious Disease"/>
            <person name="Wu L."/>
            <person name="Ma J."/>
        </authorList>
    </citation>
    <scope>NUCLEOTIDE SEQUENCE [LARGE SCALE GENOMIC DNA]</scope>
    <source>
        <strain evidence="4">KCTC 42953</strain>
    </source>
</reference>
<organism evidence="3 4">
    <name type="scientific">Marinicella sediminis</name>
    <dbReference type="NCBI Taxonomy" id="1792834"/>
    <lineage>
        <taxon>Bacteria</taxon>
        <taxon>Pseudomonadati</taxon>
        <taxon>Pseudomonadota</taxon>
        <taxon>Gammaproteobacteria</taxon>
        <taxon>Lysobacterales</taxon>
        <taxon>Marinicellaceae</taxon>
        <taxon>Marinicella</taxon>
    </lineage>
</organism>
<evidence type="ECO:0000313" key="3">
    <source>
        <dbReference type="EMBL" id="MFC3195000.1"/>
    </source>
</evidence>
<proteinExistence type="predicted"/>
<dbReference type="Proteomes" id="UP001595533">
    <property type="component" value="Unassembled WGS sequence"/>
</dbReference>
<accession>A0ABV7JA48</accession>
<evidence type="ECO:0000256" key="1">
    <source>
        <dbReference type="SAM" id="SignalP"/>
    </source>
</evidence>
<dbReference type="NCBIfam" id="NF038117">
    <property type="entry name" value="choice_anch_I"/>
    <property type="match status" value="1"/>
</dbReference>
<dbReference type="Pfam" id="PF22494">
    <property type="entry name" value="choice_anch_I"/>
    <property type="match status" value="1"/>
</dbReference>
<protein>
    <submittedName>
        <fullName evidence="3">Choice-of-anchor I family protein</fullName>
    </submittedName>
</protein>
<dbReference type="PANTHER" id="PTHR46928:SF1">
    <property type="entry name" value="MESENCHYME-SPECIFIC CELL SURFACE GLYCOPROTEIN"/>
    <property type="match status" value="1"/>
</dbReference>
<sequence>MSKIRHSLKLLAMLAMTGSSQAAIELEKINHLSTGLGEGSAEISSFDAGSEQLFVINSGFASYSVFDFSDPLNVPAPTTVDLSSFGAGPNSIASFNGLVAVAVEASTVTDPGTVELFDSNGNHLKTLTVGALPDMLTFNQAGDQLLVANEGEPDAGINPEGSVSIIDLSQGVANATVNTLSFSAFNVGQPRHGELPAEIILLDTVTVAEDLEPEYIAISEDDAEAYVTLQENNAVAVINLNNETITGIQALGFKDHSLAGNELDPSDRDGTGGTGAINLNTWPVKGIYMPDAIAAASLNGSHYYLTANEGDARDEDDRIKNLTLDPVAFPQAATLQQDAQLGRLDAQTNLGTGPNGFTELYVYGGRSFSIWDAGSGAQVFDSGSEIAMKVAELNPELFNANDSTAAKFDERSDNKGAEPEGITVARAKDKVLAFIGLERVGGIMVYDIGTPALAAFESFVTATDGDVAPEGLLFIPAADNASGEDLLVVSYEDTGTLAVFRLIEVLFGNGFE</sequence>
<feature type="signal peptide" evidence="1">
    <location>
        <begin position="1"/>
        <end position="22"/>
    </location>
</feature>
<dbReference type="InterPro" id="IPR015943">
    <property type="entry name" value="WD40/YVTN_repeat-like_dom_sf"/>
</dbReference>
<dbReference type="RefSeq" id="WP_077411955.1">
    <property type="nucleotide sequence ID" value="NZ_JBHRTS010000006.1"/>
</dbReference>
<dbReference type="InterPro" id="IPR052956">
    <property type="entry name" value="Mesenchyme-surface_protein"/>
</dbReference>
<dbReference type="InterPro" id="IPR011044">
    <property type="entry name" value="Quino_amine_DH_bsu"/>
</dbReference>
<dbReference type="Gene3D" id="2.130.10.10">
    <property type="entry name" value="YVTN repeat-like/Quinoprotein amine dehydrogenase"/>
    <property type="match status" value="1"/>
</dbReference>
<keyword evidence="4" id="KW-1185">Reference proteome</keyword>
<gene>
    <name evidence="3" type="ORF">ACFODZ_12180</name>
</gene>
<comment type="caution">
    <text evidence="3">The sequence shown here is derived from an EMBL/GenBank/DDBJ whole genome shotgun (WGS) entry which is preliminary data.</text>
</comment>
<dbReference type="SUPFAM" id="SSF50969">
    <property type="entry name" value="YVTN repeat-like/Quinoprotein amine dehydrogenase"/>
    <property type="match status" value="1"/>
</dbReference>
<name>A0ABV7JA48_9GAMM</name>
<dbReference type="EMBL" id="JBHRTS010000006">
    <property type="protein sequence ID" value="MFC3195000.1"/>
    <property type="molecule type" value="Genomic_DNA"/>
</dbReference>
<dbReference type="InterPro" id="IPR055188">
    <property type="entry name" value="Choice_anch_I"/>
</dbReference>